<comment type="subunit">
    <text evidence="2">Interacts with microtubules.</text>
</comment>
<dbReference type="InterPro" id="IPR011990">
    <property type="entry name" value="TPR-like_helical_dom_sf"/>
</dbReference>
<evidence type="ECO:0000313" key="9">
    <source>
        <dbReference type="EMBL" id="KAF5397519.1"/>
    </source>
</evidence>
<evidence type="ECO:0000256" key="4">
    <source>
        <dbReference type="ARBA" id="ARBA00022737"/>
    </source>
</evidence>
<dbReference type="PANTHER" id="PTHR16056:SF16">
    <property type="entry name" value="REGULATOR OF MICROTUBULE DYNAMICS PROTEIN 1"/>
    <property type="match status" value="1"/>
</dbReference>
<evidence type="ECO:0000256" key="5">
    <source>
        <dbReference type="ARBA" id="ARBA00022803"/>
    </source>
</evidence>
<evidence type="ECO:0000313" key="10">
    <source>
        <dbReference type="Proteomes" id="UP000748531"/>
    </source>
</evidence>
<organism evidence="9 10">
    <name type="scientific">Paragonimus heterotremus</name>
    <dbReference type="NCBI Taxonomy" id="100268"/>
    <lineage>
        <taxon>Eukaryota</taxon>
        <taxon>Metazoa</taxon>
        <taxon>Spiralia</taxon>
        <taxon>Lophotrochozoa</taxon>
        <taxon>Platyhelminthes</taxon>
        <taxon>Trematoda</taxon>
        <taxon>Digenea</taxon>
        <taxon>Plagiorchiida</taxon>
        <taxon>Troglotremata</taxon>
        <taxon>Troglotrematidae</taxon>
        <taxon>Paragonimus</taxon>
    </lineage>
</organism>
<sequence length="262" mass="30379">MEKDLKIADRLLEEKKYDECTHFLGNLHNKSNSEVCWRQARVMFMQRGFVQIARTRNTLFSVHGSSTRPTKHETRAQLTTALEHIHVGLVTDGHNADCLTVGVSHSFFHPNYFHAFQWNGILVDQLSKLEGGNERTKTAFKTHDLWQKALLIDPKNYLANHCLGIWFFEVNDLPDIKQSWMKTFSTKPPISTYEEALKHLNRCEELAPRKLVNNLLTLAKCHYHLKNRDKARYFCQAVNSFQSTGFDVTEAQSESHHLLKKL</sequence>
<keyword evidence="10" id="KW-1185">Reference proteome</keyword>
<dbReference type="AlphaFoldDB" id="A0A8J4T472"/>
<dbReference type="Gene3D" id="1.25.40.10">
    <property type="entry name" value="Tetratricopeptide repeat domain"/>
    <property type="match status" value="1"/>
</dbReference>
<dbReference type="SUPFAM" id="SSF48452">
    <property type="entry name" value="TPR-like"/>
    <property type="match status" value="1"/>
</dbReference>
<evidence type="ECO:0000256" key="3">
    <source>
        <dbReference type="ARBA" id="ARBA00022490"/>
    </source>
</evidence>
<dbReference type="InterPro" id="IPR049039">
    <property type="entry name" value="RMD1-3_a_helical_rpt"/>
</dbReference>
<reference evidence="9" key="1">
    <citation type="submission" date="2019-05" db="EMBL/GenBank/DDBJ databases">
        <title>Annotation for the trematode Paragonimus heterotremus.</title>
        <authorList>
            <person name="Choi Y.-J."/>
        </authorList>
    </citation>
    <scope>NUCLEOTIDE SEQUENCE</scope>
    <source>
        <strain evidence="9">LC</strain>
    </source>
</reference>
<dbReference type="PANTHER" id="PTHR16056">
    <property type="entry name" value="REGULATOR OF MICROTUBULE DYNAMICS PROTEIN"/>
    <property type="match status" value="1"/>
</dbReference>
<dbReference type="EMBL" id="LUCH01006157">
    <property type="protein sequence ID" value="KAF5397519.1"/>
    <property type="molecule type" value="Genomic_DNA"/>
</dbReference>
<dbReference type="GO" id="GO:0097431">
    <property type="term" value="C:mitotic spindle pole"/>
    <property type="evidence" value="ECO:0007669"/>
    <property type="project" value="TreeGrafter"/>
</dbReference>
<evidence type="ECO:0000256" key="8">
    <source>
        <dbReference type="ARBA" id="ARBA00041958"/>
    </source>
</evidence>
<dbReference type="GO" id="GO:0005739">
    <property type="term" value="C:mitochondrion"/>
    <property type="evidence" value="ECO:0007669"/>
    <property type="project" value="TreeGrafter"/>
</dbReference>
<protein>
    <recommendedName>
        <fullName evidence="7">Regulator of microtubule dynamics protein 1</fullName>
    </recommendedName>
    <alternativeName>
        <fullName evidence="8">Protein FAM82B</fullName>
    </alternativeName>
</protein>
<evidence type="ECO:0000256" key="7">
    <source>
        <dbReference type="ARBA" id="ARBA00039966"/>
    </source>
</evidence>
<proteinExistence type="predicted"/>
<dbReference type="GO" id="GO:0008017">
    <property type="term" value="F:microtubule binding"/>
    <property type="evidence" value="ECO:0007669"/>
    <property type="project" value="TreeGrafter"/>
</dbReference>
<evidence type="ECO:0000256" key="2">
    <source>
        <dbReference type="ARBA" id="ARBA00011375"/>
    </source>
</evidence>
<keyword evidence="6" id="KW-0206">Cytoskeleton</keyword>
<evidence type="ECO:0000256" key="1">
    <source>
        <dbReference type="ARBA" id="ARBA00004245"/>
    </source>
</evidence>
<accession>A0A8J4T472</accession>
<dbReference type="OrthoDB" id="69711at2759"/>
<name>A0A8J4T472_9TREM</name>
<keyword evidence="4" id="KW-0677">Repeat</keyword>
<dbReference type="GO" id="GO:0005876">
    <property type="term" value="C:spindle microtubule"/>
    <property type="evidence" value="ECO:0007669"/>
    <property type="project" value="TreeGrafter"/>
</dbReference>
<evidence type="ECO:0000256" key="6">
    <source>
        <dbReference type="ARBA" id="ARBA00023212"/>
    </source>
</evidence>
<keyword evidence="3" id="KW-0963">Cytoplasm</keyword>
<comment type="subcellular location">
    <subcellularLocation>
        <location evidence="1">Cytoplasm</location>
        <location evidence="1">Cytoskeleton</location>
    </subcellularLocation>
</comment>
<dbReference type="Pfam" id="PF21033">
    <property type="entry name" value="RMD1-3"/>
    <property type="match status" value="1"/>
</dbReference>
<dbReference type="Proteomes" id="UP000748531">
    <property type="component" value="Unassembled WGS sequence"/>
</dbReference>
<gene>
    <name evidence="9" type="ORF">PHET_09400</name>
</gene>
<comment type="caution">
    <text evidence="9">The sequence shown here is derived from an EMBL/GenBank/DDBJ whole genome shotgun (WGS) entry which is preliminary data.</text>
</comment>
<keyword evidence="5" id="KW-0802">TPR repeat</keyword>